<keyword evidence="2" id="KW-0812">Transmembrane</keyword>
<dbReference type="InterPro" id="IPR002052">
    <property type="entry name" value="DNA_methylase_N6_adenine_CS"/>
</dbReference>
<feature type="region of interest" description="Disordered" evidence="1">
    <location>
        <begin position="210"/>
        <end position="236"/>
    </location>
</feature>
<proteinExistence type="predicted"/>
<protein>
    <submittedName>
        <fullName evidence="3">Uncharacterized protein</fullName>
    </submittedName>
</protein>
<keyword evidence="4" id="KW-1185">Reference proteome</keyword>
<dbReference type="Proteomes" id="UP001556367">
    <property type="component" value="Unassembled WGS sequence"/>
</dbReference>
<comment type="caution">
    <text evidence="3">The sequence shown here is derived from an EMBL/GenBank/DDBJ whole genome shotgun (WGS) entry which is preliminary data.</text>
</comment>
<evidence type="ECO:0000256" key="2">
    <source>
        <dbReference type="SAM" id="Phobius"/>
    </source>
</evidence>
<keyword evidence="2" id="KW-1133">Transmembrane helix</keyword>
<feature type="region of interest" description="Disordered" evidence="1">
    <location>
        <begin position="430"/>
        <end position="565"/>
    </location>
</feature>
<keyword evidence="2" id="KW-0472">Membrane</keyword>
<organism evidence="3 4">
    <name type="scientific">Hohenbuehelia grisea</name>
    <dbReference type="NCBI Taxonomy" id="104357"/>
    <lineage>
        <taxon>Eukaryota</taxon>
        <taxon>Fungi</taxon>
        <taxon>Dikarya</taxon>
        <taxon>Basidiomycota</taxon>
        <taxon>Agaricomycotina</taxon>
        <taxon>Agaricomycetes</taxon>
        <taxon>Agaricomycetidae</taxon>
        <taxon>Agaricales</taxon>
        <taxon>Pleurotineae</taxon>
        <taxon>Pleurotaceae</taxon>
        <taxon>Hohenbuehelia</taxon>
    </lineage>
</organism>
<feature type="transmembrane region" description="Helical" evidence="2">
    <location>
        <begin position="252"/>
        <end position="276"/>
    </location>
</feature>
<feature type="compositionally biased region" description="Polar residues" evidence="1">
    <location>
        <begin position="526"/>
        <end position="552"/>
    </location>
</feature>
<gene>
    <name evidence="3" type="ORF">HGRIS_005976</name>
</gene>
<evidence type="ECO:0000256" key="1">
    <source>
        <dbReference type="SAM" id="MobiDB-lite"/>
    </source>
</evidence>
<sequence>MKFTFAALAAMAFGPQAVLSRFKFSFSEIEQCGSFNISFFPDDDAPNDIPVTLTLLPFGAQPITIPIPNTTLNTTGVFVTFLPLTNGTTFVATLDDAEGRNVGRVTDIMRVMPSSTGDSSCLPALTDNTRLFDIRGTPSQCNNFTVGYDRNGQAPTVRIFSPFGRSFPLNLTSDNPDQHRATYLMSAVRGIQAVLLFDDGRSRPETSQLFTIGGDSSSEESCIFKPPPSGKTPDPTSAMAMTNSSGALSREAIIAIAAGGGGAVIVVLILMIVYLIRERRRRRAQAAQMFTIENPTPGQWQGVQLPPTPPTAASFSDTIVRNPPYVNTKYSDAMFDSNNTRNTLSSWIQVVPEDQLLSPRTRNARAGLLSEKRSTRSTFASLDIEQILNMASLKDLNNGSLTSPTSELPPARASAISVGPGQALVNLPSPVLTPSRSIPSRGHLRDPSDIPGDPTYSVTLSALFPTPPTGSGSPYVRSPAQQSNSLLGVPEPTQGERMSYLDLFPSPARTPSPIPPRAATYGLPQNPRSNWGASGSHSAQASYDSNAVTSSPVLPPRTYERNTGDSLGAWYGVAR</sequence>
<name>A0ABR3JYJ1_9AGAR</name>
<reference evidence="4" key="1">
    <citation type="submission" date="2024-06" db="EMBL/GenBank/DDBJ databases">
        <title>Multi-omics analyses provide insights into the biosynthesis of the anticancer antibiotic pleurotin in Hohenbuehelia grisea.</title>
        <authorList>
            <person name="Weaver J.A."/>
            <person name="Alberti F."/>
        </authorList>
    </citation>
    <scope>NUCLEOTIDE SEQUENCE [LARGE SCALE GENOMIC DNA]</scope>
    <source>
        <strain evidence="4">T-177</strain>
    </source>
</reference>
<feature type="compositionally biased region" description="Polar residues" evidence="1">
    <location>
        <begin position="210"/>
        <end position="220"/>
    </location>
</feature>
<evidence type="ECO:0000313" key="3">
    <source>
        <dbReference type="EMBL" id="KAL0960979.1"/>
    </source>
</evidence>
<evidence type="ECO:0000313" key="4">
    <source>
        <dbReference type="Proteomes" id="UP001556367"/>
    </source>
</evidence>
<dbReference type="PROSITE" id="PS00092">
    <property type="entry name" value="N6_MTASE"/>
    <property type="match status" value="1"/>
</dbReference>
<dbReference type="EMBL" id="JASNQZ010000001">
    <property type="protein sequence ID" value="KAL0960979.1"/>
    <property type="molecule type" value="Genomic_DNA"/>
</dbReference>
<accession>A0ABR3JYJ1</accession>